<feature type="compositionally biased region" description="Basic residues" evidence="31">
    <location>
        <begin position="862"/>
        <end position="871"/>
    </location>
</feature>
<dbReference type="InterPro" id="IPR011656">
    <property type="entry name" value="Notch_NODP_dom"/>
</dbReference>
<evidence type="ECO:0000313" key="35">
    <source>
        <dbReference type="EMBL" id="GIY72361.1"/>
    </source>
</evidence>
<keyword evidence="7" id="KW-0268">Exocytosis</keyword>
<dbReference type="InterPro" id="IPR000800">
    <property type="entry name" value="Notch_dom"/>
</dbReference>
<keyword evidence="8" id="KW-0964">Secreted</keyword>
<protein>
    <submittedName>
        <fullName evidence="35">Neurogenic locus Notch protein</fullName>
    </submittedName>
</protein>
<keyword evidence="26" id="KW-0325">Glycoprotein</keyword>
<evidence type="ECO:0000256" key="29">
    <source>
        <dbReference type="PROSITE-ProRule" id="PRU00023"/>
    </source>
</evidence>
<keyword evidence="23 30" id="KW-1015">Disulfide bond</keyword>
<evidence type="ECO:0000256" key="9">
    <source>
        <dbReference type="ARBA" id="ARBA00022536"/>
    </source>
</evidence>
<comment type="caution">
    <text evidence="30">Lacks conserved residue(s) required for the propagation of feature annotation.</text>
</comment>
<dbReference type="FunFam" id="1.25.40.20:FF:000005">
    <property type="entry name" value="Neurogenic locus notch 1"/>
    <property type="match status" value="1"/>
</dbReference>
<dbReference type="SMART" id="SM01339">
    <property type="entry name" value="NODP"/>
    <property type="match status" value="1"/>
</dbReference>
<dbReference type="InterPro" id="IPR035993">
    <property type="entry name" value="Notch-like_dom_sf"/>
</dbReference>
<organism evidence="35 36">
    <name type="scientific">Caerostris extrusa</name>
    <name type="common">Bark spider</name>
    <name type="synonym">Caerostris bankana</name>
    <dbReference type="NCBI Taxonomy" id="172846"/>
    <lineage>
        <taxon>Eukaryota</taxon>
        <taxon>Metazoa</taxon>
        <taxon>Ecdysozoa</taxon>
        <taxon>Arthropoda</taxon>
        <taxon>Chelicerata</taxon>
        <taxon>Arachnida</taxon>
        <taxon>Araneae</taxon>
        <taxon>Araneomorphae</taxon>
        <taxon>Entelegynae</taxon>
        <taxon>Araneoidea</taxon>
        <taxon>Araneidae</taxon>
        <taxon>Caerostris</taxon>
    </lineage>
</organism>
<dbReference type="FunFam" id="2.10.25.10:FF:000146">
    <property type="entry name" value="Putative neurogenic locus notch"/>
    <property type="match status" value="1"/>
</dbReference>
<keyword evidence="10" id="KW-1052">Target cell membrane</keyword>
<keyword evidence="21 29" id="KW-0040">ANK repeat</keyword>
<feature type="disulfide bond" evidence="30">
    <location>
        <begin position="119"/>
        <end position="128"/>
    </location>
</feature>
<feature type="region of interest" description="Disordered" evidence="31">
    <location>
        <begin position="979"/>
        <end position="1192"/>
    </location>
</feature>
<keyword evidence="18 32" id="KW-1133">Transmembrane helix</keyword>
<keyword evidence="13" id="KW-0528">Neurotoxin</keyword>
<dbReference type="Pfam" id="PF00008">
    <property type="entry name" value="EGF"/>
    <property type="match status" value="4"/>
</dbReference>
<dbReference type="Gene3D" id="3.30.70.3310">
    <property type="match status" value="2"/>
</dbReference>
<evidence type="ECO:0000256" key="24">
    <source>
        <dbReference type="ARBA" id="ARBA00023159"/>
    </source>
</evidence>
<evidence type="ECO:0000256" key="21">
    <source>
        <dbReference type="ARBA" id="ARBA00023043"/>
    </source>
</evidence>
<feature type="domain" description="LNR" evidence="34">
    <location>
        <begin position="200"/>
        <end position="239"/>
    </location>
</feature>
<name>A0AAV4VRD4_CAEEX</name>
<dbReference type="GO" id="GO:0002164">
    <property type="term" value="P:larval development"/>
    <property type="evidence" value="ECO:0007669"/>
    <property type="project" value="UniProtKB-ARBA"/>
</dbReference>
<comment type="subcellular location">
    <subcellularLocation>
        <location evidence="3">Cell membrane</location>
        <topology evidence="3">Single-pass type I membrane protein</topology>
    </subcellularLocation>
    <subcellularLocation>
        <location evidence="1">Nucleus</location>
    </subcellularLocation>
    <subcellularLocation>
        <location evidence="4">Secreted</location>
    </subcellularLocation>
    <subcellularLocation>
        <location evidence="2">Target cell membrane</location>
    </subcellularLocation>
</comment>
<dbReference type="Pfam" id="PF00066">
    <property type="entry name" value="Notch"/>
    <property type="match status" value="3"/>
</dbReference>
<feature type="compositionally biased region" description="Polar residues" evidence="31">
    <location>
        <begin position="979"/>
        <end position="1034"/>
    </location>
</feature>
<reference evidence="35 36" key="1">
    <citation type="submission" date="2021-06" db="EMBL/GenBank/DDBJ databases">
        <title>Caerostris extrusa draft genome.</title>
        <authorList>
            <person name="Kono N."/>
            <person name="Arakawa K."/>
        </authorList>
    </citation>
    <scope>NUCLEOTIDE SEQUENCE [LARGE SCALE GENOMIC DNA]</scope>
</reference>
<dbReference type="PROSITE" id="PS50258">
    <property type="entry name" value="LNR"/>
    <property type="match status" value="3"/>
</dbReference>
<dbReference type="GO" id="GO:0009986">
    <property type="term" value="C:cell surface"/>
    <property type="evidence" value="ECO:0007669"/>
    <property type="project" value="TreeGrafter"/>
</dbReference>
<evidence type="ECO:0000256" key="5">
    <source>
        <dbReference type="ARBA" id="ARBA00022473"/>
    </source>
</evidence>
<evidence type="ECO:0000256" key="20">
    <source>
        <dbReference type="ARBA" id="ARBA00023028"/>
    </source>
</evidence>
<dbReference type="GO" id="GO:0006887">
    <property type="term" value="P:exocytosis"/>
    <property type="evidence" value="ECO:0007669"/>
    <property type="project" value="UniProtKB-KW"/>
</dbReference>
<accession>A0AAV4VRD4</accession>
<dbReference type="GO" id="GO:0044231">
    <property type="term" value="C:host cell presynaptic membrane"/>
    <property type="evidence" value="ECO:0007669"/>
    <property type="project" value="UniProtKB-KW"/>
</dbReference>
<keyword evidence="12 32" id="KW-0812">Transmembrane</keyword>
<keyword evidence="11" id="KW-0800">Toxin</keyword>
<dbReference type="PROSITE" id="PS50297">
    <property type="entry name" value="ANK_REP_REGION"/>
    <property type="match status" value="4"/>
</dbReference>
<evidence type="ECO:0000313" key="36">
    <source>
        <dbReference type="Proteomes" id="UP001054945"/>
    </source>
</evidence>
<feature type="compositionally biased region" description="Low complexity" evidence="31">
    <location>
        <begin position="534"/>
        <end position="545"/>
    </location>
</feature>
<evidence type="ECO:0000256" key="12">
    <source>
        <dbReference type="ARBA" id="ARBA00022692"/>
    </source>
</evidence>
<dbReference type="Pfam" id="PF06816">
    <property type="entry name" value="NOD"/>
    <property type="match status" value="1"/>
</dbReference>
<proteinExistence type="predicted"/>
<feature type="disulfide bond" evidence="30">
    <location>
        <begin position="80"/>
        <end position="89"/>
    </location>
</feature>
<dbReference type="GO" id="GO:0090575">
    <property type="term" value="C:RNA polymerase II transcription regulator complex"/>
    <property type="evidence" value="ECO:0007669"/>
    <property type="project" value="UniProtKB-ARBA"/>
</dbReference>
<feature type="domain" description="LNR" evidence="34">
    <location>
        <begin position="278"/>
        <end position="316"/>
    </location>
</feature>
<evidence type="ECO:0000259" key="33">
    <source>
        <dbReference type="PROSITE" id="PS50026"/>
    </source>
</evidence>
<evidence type="ECO:0000256" key="26">
    <source>
        <dbReference type="ARBA" id="ARBA00023180"/>
    </source>
</evidence>
<feature type="compositionally biased region" description="Polar residues" evidence="31">
    <location>
        <begin position="1169"/>
        <end position="1192"/>
    </location>
</feature>
<feature type="disulfide bond" evidence="30">
    <location>
        <begin position="23"/>
        <end position="40"/>
    </location>
</feature>
<feature type="region of interest" description="Disordered" evidence="31">
    <location>
        <begin position="860"/>
        <end position="927"/>
    </location>
</feature>
<keyword evidence="19" id="KW-0805">Transcription regulation</keyword>
<dbReference type="GO" id="GO:0001708">
    <property type="term" value="P:cell fate specification"/>
    <property type="evidence" value="ECO:0007669"/>
    <property type="project" value="UniProtKB-ARBA"/>
</dbReference>
<evidence type="ECO:0000256" key="17">
    <source>
        <dbReference type="ARBA" id="ARBA00022976"/>
    </source>
</evidence>
<keyword evidence="6" id="KW-1003">Cell membrane</keyword>
<dbReference type="FunFam" id="3.30.300.320:FF:000001">
    <property type="entry name" value="Neurogenic locus notch 1"/>
    <property type="match status" value="1"/>
</dbReference>
<evidence type="ECO:0000256" key="27">
    <source>
        <dbReference type="ARBA" id="ARBA00023242"/>
    </source>
</evidence>
<evidence type="ECO:0000256" key="22">
    <source>
        <dbReference type="ARBA" id="ARBA00023136"/>
    </source>
</evidence>
<dbReference type="InterPro" id="IPR036770">
    <property type="entry name" value="Ankyrin_rpt-contain_sf"/>
</dbReference>
<evidence type="ECO:0000256" key="25">
    <source>
        <dbReference type="ARBA" id="ARBA00023163"/>
    </source>
</evidence>
<evidence type="ECO:0000256" key="15">
    <source>
        <dbReference type="ARBA" id="ARBA00022737"/>
    </source>
</evidence>
<dbReference type="Gene3D" id="3.30.300.320">
    <property type="match status" value="1"/>
</dbReference>
<dbReference type="Pfam" id="PF12796">
    <property type="entry name" value="Ank_2"/>
    <property type="match status" value="1"/>
</dbReference>
<keyword evidence="36" id="KW-1185">Reference proteome</keyword>
<dbReference type="PROSITE" id="PS00010">
    <property type="entry name" value="ASX_HYDROXYL"/>
    <property type="match status" value="1"/>
</dbReference>
<dbReference type="GO" id="GO:0005576">
    <property type="term" value="C:extracellular region"/>
    <property type="evidence" value="ECO:0007669"/>
    <property type="project" value="UniProtKB-SubCell"/>
</dbReference>
<dbReference type="InterPro" id="IPR024600">
    <property type="entry name" value="Notch_C"/>
</dbReference>
<dbReference type="PROSITE" id="PS00022">
    <property type="entry name" value="EGF_1"/>
    <property type="match status" value="4"/>
</dbReference>
<dbReference type="InterPro" id="IPR001881">
    <property type="entry name" value="EGF-like_Ca-bd_dom"/>
</dbReference>
<keyword evidence="20" id="KW-0638">Presynaptic neurotoxin</keyword>
<dbReference type="InterPro" id="IPR000742">
    <property type="entry name" value="EGF"/>
</dbReference>
<dbReference type="CDD" id="cd21706">
    <property type="entry name" value="JMTM_dNotch"/>
    <property type="match status" value="1"/>
</dbReference>
<dbReference type="SMART" id="SM01338">
    <property type="entry name" value="NOD"/>
    <property type="match status" value="1"/>
</dbReference>
<evidence type="ECO:0000256" key="6">
    <source>
        <dbReference type="ARBA" id="ARBA00022475"/>
    </source>
</evidence>
<dbReference type="PROSITE" id="PS01186">
    <property type="entry name" value="EGF_2"/>
    <property type="match status" value="1"/>
</dbReference>
<dbReference type="GO" id="GO:0043235">
    <property type="term" value="C:receptor complex"/>
    <property type="evidence" value="ECO:0007669"/>
    <property type="project" value="TreeGrafter"/>
</dbReference>
<feature type="compositionally biased region" description="Polar residues" evidence="31">
    <location>
        <begin position="1073"/>
        <end position="1091"/>
    </location>
</feature>
<dbReference type="InterPro" id="IPR002110">
    <property type="entry name" value="Ankyrin_rpt"/>
</dbReference>
<dbReference type="FunFam" id="2.10.25.10:FF:000143">
    <property type="entry name" value="Protein crumbs 1"/>
    <property type="match status" value="1"/>
</dbReference>
<keyword evidence="25" id="KW-0804">Transcription</keyword>
<evidence type="ECO:0000256" key="3">
    <source>
        <dbReference type="ARBA" id="ARBA00004251"/>
    </source>
</evidence>
<evidence type="ECO:0000256" key="13">
    <source>
        <dbReference type="ARBA" id="ARBA00022699"/>
    </source>
</evidence>
<feature type="domain" description="EGF-like" evidence="33">
    <location>
        <begin position="93"/>
        <end position="129"/>
    </location>
</feature>
<feature type="compositionally biased region" description="Polar residues" evidence="31">
    <location>
        <begin position="916"/>
        <end position="927"/>
    </location>
</feature>
<evidence type="ECO:0000256" key="1">
    <source>
        <dbReference type="ARBA" id="ARBA00004123"/>
    </source>
</evidence>
<dbReference type="SUPFAM" id="SSF57196">
    <property type="entry name" value="EGF/Laminin"/>
    <property type="match status" value="4"/>
</dbReference>
<evidence type="ECO:0000256" key="32">
    <source>
        <dbReference type="SAM" id="Phobius"/>
    </source>
</evidence>
<feature type="domain" description="EGF-like" evidence="33">
    <location>
        <begin position="132"/>
        <end position="168"/>
    </location>
</feature>
<dbReference type="PANTHER" id="PTHR45836:SF23">
    <property type="entry name" value="NEUROGENIC LOCUS NOTCH HOMOLOG PROTEIN 1"/>
    <property type="match status" value="1"/>
</dbReference>
<dbReference type="CDD" id="cd00054">
    <property type="entry name" value="EGF_CA"/>
    <property type="match status" value="4"/>
</dbReference>
<dbReference type="InterPro" id="IPR000152">
    <property type="entry name" value="EGF-type_Asp/Asn_hydroxyl_site"/>
</dbReference>
<gene>
    <name evidence="35" type="ORF">CEXT_260181</name>
</gene>
<evidence type="ECO:0000256" key="30">
    <source>
        <dbReference type="PROSITE-ProRule" id="PRU00076"/>
    </source>
</evidence>
<evidence type="ECO:0000256" key="10">
    <source>
        <dbReference type="ARBA" id="ARBA00022537"/>
    </source>
</evidence>
<feature type="repeat" description="ANK" evidence="29">
    <location>
        <begin position="779"/>
        <end position="811"/>
    </location>
</feature>
<feature type="domain" description="EGF-like" evidence="33">
    <location>
        <begin position="54"/>
        <end position="90"/>
    </location>
</feature>
<keyword evidence="17" id="KW-0914">Notch signaling pathway</keyword>
<feature type="domain" description="EGF-like" evidence="33">
    <location>
        <begin position="1"/>
        <end position="12"/>
    </location>
</feature>
<evidence type="ECO:0000256" key="14">
    <source>
        <dbReference type="ARBA" id="ARBA00022729"/>
    </source>
</evidence>
<dbReference type="FunFam" id="2.10.25.10:FF:000255">
    <property type="entry name" value="Sushi, nidogen and EGF-like domains 1"/>
    <property type="match status" value="1"/>
</dbReference>
<evidence type="ECO:0000256" key="31">
    <source>
        <dbReference type="SAM" id="MobiDB-lite"/>
    </source>
</evidence>
<dbReference type="Proteomes" id="UP001054945">
    <property type="component" value="Unassembled WGS sequence"/>
</dbReference>
<dbReference type="PROSITE" id="PS50088">
    <property type="entry name" value="ANK_REPEAT"/>
    <property type="match status" value="4"/>
</dbReference>
<dbReference type="GO" id="GO:0090729">
    <property type="term" value="F:toxin activity"/>
    <property type="evidence" value="ECO:0007669"/>
    <property type="project" value="UniProtKB-KW"/>
</dbReference>
<evidence type="ECO:0000256" key="2">
    <source>
        <dbReference type="ARBA" id="ARBA00004175"/>
    </source>
</evidence>
<dbReference type="Gene3D" id="2.10.25.10">
    <property type="entry name" value="Laminin"/>
    <property type="match status" value="4"/>
</dbReference>
<feature type="repeat" description="ANK" evidence="29">
    <location>
        <begin position="746"/>
        <end position="778"/>
    </location>
</feature>
<feature type="repeat" description="ANK" evidence="29">
    <location>
        <begin position="713"/>
        <end position="745"/>
    </location>
</feature>
<keyword evidence="27" id="KW-0539">Nucleus</keyword>
<feature type="disulfide bond" evidence="30">
    <location>
        <begin position="42"/>
        <end position="51"/>
    </location>
</feature>
<dbReference type="SUPFAM" id="SSF48403">
    <property type="entry name" value="Ankyrin repeat"/>
    <property type="match status" value="1"/>
</dbReference>
<feature type="disulfide bond" evidence="30">
    <location>
        <begin position="2"/>
        <end position="11"/>
    </location>
</feature>
<evidence type="ECO:0000256" key="8">
    <source>
        <dbReference type="ARBA" id="ARBA00022525"/>
    </source>
</evidence>
<feature type="transmembrane region" description="Helical" evidence="32">
    <location>
        <begin position="419"/>
        <end position="440"/>
    </location>
</feature>
<evidence type="ECO:0000256" key="19">
    <source>
        <dbReference type="ARBA" id="ARBA00023015"/>
    </source>
</evidence>
<dbReference type="GO" id="GO:0007219">
    <property type="term" value="P:Notch signaling pathway"/>
    <property type="evidence" value="ECO:0007669"/>
    <property type="project" value="UniProtKB-KW"/>
</dbReference>
<evidence type="ECO:0000259" key="34">
    <source>
        <dbReference type="PROSITE" id="PS50258"/>
    </source>
</evidence>
<feature type="compositionally biased region" description="Low complexity" evidence="31">
    <location>
        <begin position="1126"/>
        <end position="1148"/>
    </location>
</feature>
<dbReference type="SMART" id="SM00004">
    <property type="entry name" value="NL"/>
    <property type="match status" value="3"/>
</dbReference>
<evidence type="ECO:0000256" key="18">
    <source>
        <dbReference type="ARBA" id="ARBA00022989"/>
    </source>
</evidence>
<keyword evidence="16" id="KW-0221">Differentiation</keyword>
<evidence type="ECO:0000256" key="23">
    <source>
        <dbReference type="ARBA" id="ARBA00023157"/>
    </source>
</evidence>
<feature type="disulfide bond" evidence="30">
    <location>
        <begin position="158"/>
        <end position="167"/>
    </location>
</feature>
<dbReference type="Gene3D" id="1.25.40.20">
    <property type="entry name" value="Ankyrin repeat-containing domain"/>
    <property type="match status" value="1"/>
</dbReference>
<dbReference type="SMART" id="SM01334">
    <property type="entry name" value="DUF3454"/>
    <property type="match status" value="1"/>
</dbReference>
<dbReference type="EMBL" id="BPLR01014936">
    <property type="protein sequence ID" value="GIY72361.1"/>
    <property type="molecule type" value="Genomic_DNA"/>
</dbReference>
<keyword evidence="5" id="KW-0217">Developmental protein</keyword>
<feature type="region of interest" description="Disordered" evidence="31">
    <location>
        <begin position="490"/>
        <end position="585"/>
    </location>
</feature>
<evidence type="ECO:0000256" key="28">
    <source>
        <dbReference type="ARBA" id="ARBA00023298"/>
    </source>
</evidence>
<feature type="compositionally biased region" description="Basic and acidic residues" evidence="31">
    <location>
        <begin position="519"/>
        <end position="533"/>
    </location>
</feature>
<sequence>MCPPGFVGPRCEGDVNECLSNPCSATGTQDCVQLVNDYRCDCKPGFAGRKCDLRVDFCSSSPCLNGGVCSSVPQGHICICSEEFYGNICEHSNNNSCAGNPCKNGGQCRQRKHGYVCVCPTGATGHNCGIDTYNECSSSPCLNGGTCHNRVGIYECECPENWNGAQCGVYDSSFTGGIGIYLKPGTILKTNNENENYDRCEINECYKKSGNRKCNEECNTRECNYDGGDCSLGMNPWMNCTAPINCWDVFRNDECNIECNNIDCLFDGFDCEQKLLPCNEHYDTYCLKNYGNGYCDYGCNNEECNWDGLDCESEPPMLADGSLMAVVLMEPDVFKNNSVPFLREIGHALRTIKGTKVIMEIDNRRCVKSAATECFQTSSKAAQFLTAAQTRQAFAFELEEIHGEDQDKTTRVETTSSNLLYIVVTIVAVAFSGIIFGVLITSRKKARGVTWFPEGFFRTSSSQRRSSHRRGPDGQEMRNLNKLSSTITVDMNSNDNAVPMPPPPVPSSAVSEWSDDDGLDHSPVKRLKSERSQDGSFGDSQSSLSPPEYDENDPRPWTQQHLDAADVRNPDILALTPPQGERDMEPGTVDVNVQGPGGLTPLMCASCRGGGIDMLEDGEDEDGVCGNMVQELLMQGADFNMTLDKTGESPLHLAARYSRADAAKRLLDAGCDANVKDITGRSPLHAAVSADAMGVFQILLRNRATNLNARMNDGTTPLILATRLAIEGMVEELVNADADINAADDHGKSALHWAAAVNNYDAIRVLIAHGANKDAQDNKDETPLFLAAREGSLEATQLLLENLANKEITDHMDRLPHDVARERQHLDIVKLLDEYVPPSPQISNGHLNAGSPMFLMSIHGSTKSKAKRRKLPAGSSSGKDLDSLGLTNDTGLRRKSSVKKRKEPSHILMQGMDGSVSLSPDSLTSPNAVMQNGMDTSEPIYTQLTNVVHLQPGTMKLLPPPYDERLKVNYCGNSGMDSQGLGQTYLDPNSLQNVPTHHARQNSIPNPNNSGVPPSRPYNSSSPIKQRPSLPTSPTHMAAMRAAHHQRTTKLHPQPTGNLIYDYPQAMPELQTGMGSNPKGSMQNNGQQSLYPQIYHYPTPPSQHSHNDGETTPHYLHPPENNYLTPSPDSPGQWSSSSPHSASDWSESMASPMGHNHHSIHSVDHSQHPKTQNVNVKQNKSSITKSPQAVFI</sequence>
<dbReference type="PRINTS" id="PR01452">
    <property type="entry name" value="LNOTCHREPEAT"/>
</dbReference>
<dbReference type="SUPFAM" id="SSF90193">
    <property type="entry name" value="Notch domain"/>
    <property type="match status" value="3"/>
</dbReference>
<feature type="domain" description="LNR" evidence="34">
    <location>
        <begin position="240"/>
        <end position="277"/>
    </location>
</feature>
<dbReference type="InterPro" id="IPR010660">
    <property type="entry name" value="Notch_NOD_dom"/>
</dbReference>
<keyword evidence="9 30" id="KW-0245">EGF-like domain</keyword>
<dbReference type="PROSITE" id="PS50026">
    <property type="entry name" value="EGF_3"/>
    <property type="match status" value="5"/>
</dbReference>
<keyword evidence="14" id="KW-0732">Signal</keyword>
<evidence type="ECO:0000256" key="11">
    <source>
        <dbReference type="ARBA" id="ARBA00022656"/>
    </source>
</evidence>
<dbReference type="SMART" id="SM00248">
    <property type="entry name" value="ANK"/>
    <property type="match status" value="6"/>
</dbReference>
<keyword evidence="15" id="KW-0677">Repeat</keyword>
<feature type="domain" description="EGF-like" evidence="33">
    <location>
        <begin position="14"/>
        <end position="52"/>
    </location>
</feature>
<evidence type="ECO:0000256" key="4">
    <source>
        <dbReference type="ARBA" id="ARBA00004613"/>
    </source>
</evidence>
<keyword evidence="24" id="KW-0010">Activator</keyword>
<dbReference type="GO" id="GO:0005509">
    <property type="term" value="F:calcium ion binding"/>
    <property type="evidence" value="ECO:0007669"/>
    <property type="project" value="InterPro"/>
</dbReference>
<evidence type="ECO:0000256" key="16">
    <source>
        <dbReference type="ARBA" id="ARBA00022782"/>
    </source>
</evidence>
<dbReference type="GO" id="GO:0005886">
    <property type="term" value="C:plasma membrane"/>
    <property type="evidence" value="ECO:0007669"/>
    <property type="project" value="UniProtKB-SubCell"/>
</dbReference>
<feature type="repeat" description="ANK" evidence="29">
    <location>
        <begin position="646"/>
        <end position="678"/>
    </location>
</feature>
<dbReference type="GO" id="GO:0044218">
    <property type="term" value="C:other organism cell membrane"/>
    <property type="evidence" value="ECO:0007669"/>
    <property type="project" value="UniProtKB-KW"/>
</dbReference>
<evidence type="ECO:0000256" key="7">
    <source>
        <dbReference type="ARBA" id="ARBA00022483"/>
    </source>
</evidence>
<dbReference type="PANTHER" id="PTHR45836">
    <property type="entry name" value="SLIT HOMOLOG"/>
    <property type="match status" value="1"/>
</dbReference>
<dbReference type="SMART" id="SM00179">
    <property type="entry name" value="EGF_CA"/>
    <property type="match status" value="4"/>
</dbReference>
<keyword evidence="22 32" id="KW-0472">Membrane</keyword>
<dbReference type="GO" id="GO:0007411">
    <property type="term" value="P:axon guidance"/>
    <property type="evidence" value="ECO:0007669"/>
    <property type="project" value="TreeGrafter"/>
</dbReference>
<dbReference type="SMART" id="SM00181">
    <property type="entry name" value="EGF"/>
    <property type="match status" value="4"/>
</dbReference>
<comment type="caution">
    <text evidence="35">The sequence shown here is derived from an EMBL/GenBank/DDBJ whole genome shotgun (WGS) entry which is preliminary data.</text>
</comment>
<dbReference type="InterPro" id="IPR051355">
    <property type="entry name" value="Notch/Slit_guidance"/>
</dbReference>
<dbReference type="Pfam" id="PF13637">
    <property type="entry name" value="Ank_4"/>
    <property type="match status" value="1"/>
</dbReference>
<dbReference type="Pfam" id="PF07684">
    <property type="entry name" value="NODP"/>
    <property type="match status" value="1"/>
</dbReference>
<feature type="compositionally biased region" description="Basic residues" evidence="31">
    <location>
        <begin position="893"/>
        <end position="903"/>
    </location>
</feature>
<keyword evidence="28" id="KW-1053">Target membrane</keyword>
<dbReference type="AlphaFoldDB" id="A0AAV4VRD4"/>
<dbReference type="Pfam" id="PF00023">
    <property type="entry name" value="Ank"/>
    <property type="match status" value="1"/>
</dbReference>
<feature type="compositionally biased region" description="Low complexity" evidence="31">
    <location>
        <begin position="874"/>
        <end position="886"/>
    </location>
</feature>
<feature type="region of interest" description="Disordered" evidence="31">
    <location>
        <begin position="461"/>
        <end position="480"/>
    </location>
</feature>